<keyword evidence="8 11" id="KW-0238">DNA-binding</keyword>
<dbReference type="GO" id="GO:0045892">
    <property type="term" value="P:negative regulation of DNA-templated transcription"/>
    <property type="evidence" value="ECO:0007669"/>
    <property type="project" value="TreeGrafter"/>
</dbReference>
<accession>C7M2P1</accession>
<comment type="PTM">
    <text evidence="11">The Fe-S cluster can be nitrosylated by nitric oxide (NO).</text>
</comment>
<name>C7M2P1_ACIFD</name>
<dbReference type="eggNOG" id="ENOG5032RUK">
    <property type="taxonomic scope" value="Bacteria"/>
</dbReference>
<keyword evidence="7 11" id="KW-0805">Transcription regulation</keyword>
<dbReference type="OrthoDB" id="5192305at2"/>
<evidence type="ECO:0000256" key="10">
    <source>
        <dbReference type="ARBA" id="ARBA00023163"/>
    </source>
</evidence>
<dbReference type="RefSeq" id="WP_015797786.1">
    <property type="nucleotide sequence ID" value="NC_013124.1"/>
</dbReference>
<dbReference type="GO" id="GO:0051539">
    <property type="term" value="F:4 iron, 4 sulfur cluster binding"/>
    <property type="evidence" value="ECO:0007669"/>
    <property type="project" value="UniProtKB-UniRule"/>
</dbReference>
<keyword evidence="10 11" id="KW-0804">Transcription</keyword>
<dbReference type="Pfam" id="PF02467">
    <property type="entry name" value="Whib"/>
    <property type="match status" value="1"/>
</dbReference>
<keyword evidence="9 11" id="KW-1015">Disulfide bond</keyword>
<dbReference type="PANTHER" id="PTHR38839">
    <property type="entry name" value="TRANSCRIPTIONAL REGULATOR WHID-RELATED"/>
    <property type="match status" value="1"/>
</dbReference>
<dbReference type="GO" id="GO:0003677">
    <property type="term" value="F:DNA binding"/>
    <property type="evidence" value="ECO:0007669"/>
    <property type="project" value="UniProtKB-UniRule"/>
</dbReference>
<feature type="region of interest" description="Disordered" evidence="12">
    <location>
        <begin position="1"/>
        <end position="31"/>
    </location>
</feature>
<dbReference type="Proteomes" id="UP000000771">
    <property type="component" value="Chromosome"/>
</dbReference>
<evidence type="ECO:0000256" key="5">
    <source>
        <dbReference type="ARBA" id="ARBA00023004"/>
    </source>
</evidence>
<dbReference type="InterPro" id="IPR034768">
    <property type="entry name" value="4FE4S_WBL"/>
</dbReference>
<dbReference type="EMBL" id="CP001631">
    <property type="protein sequence ID" value="ACU53285.1"/>
    <property type="molecule type" value="Genomic_DNA"/>
</dbReference>
<dbReference type="HOGENOM" id="CLU_106245_4_1_11"/>
<proteinExistence type="inferred from homology"/>
<evidence type="ECO:0000256" key="8">
    <source>
        <dbReference type="ARBA" id="ARBA00023125"/>
    </source>
</evidence>
<comment type="PTM">
    <text evidence="11">Upon Fe-S cluster removal intramolecular disulfide bonds are formed.</text>
</comment>
<dbReference type="GO" id="GO:0035731">
    <property type="term" value="F:dinitrosyl-iron complex binding"/>
    <property type="evidence" value="ECO:0007669"/>
    <property type="project" value="UniProtKB-UniRule"/>
</dbReference>
<evidence type="ECO:0000256" key="2">
    <source>
        <dbReference type="ARBA" id="ARBA00006597"/>
    </source>
</evidence>
<dbReference type="STRING" id="525909.Afer_0317"/>
<comment type="similarity">
    <text evidence="2 11">Belongs to the WhiB family.</text>
</comment>
<feature type="domain" description="4Fe-4S Wbl-type" evidence="13">
    <location>
        <begin position="62"/>
        <end position="119"/>
    </location>
</feature>
<feature type="binding site" evidence="11">
    <location>
        <position position="63"/>
    </location>
    <ligand>
        <name>[4Fe-4S] cluster</name>
        <dbReference type="ChEBI" id="CHEBI:49883"/>
    </ligand>
</feature>
<comment type="subcellular location">
    <subcellularLocation>
        <location evidence="1 11">Cytoplasm</location>
    </subcellularLocation>
</comment>
<dbReference type="PROSITE" id="PS51674">
    <property type="entry name" value="4FE4S_WBL"/>
    <property type="match status" value="1"/>
</dbReference>
<feature type="binding site" evidence="11">
    <location>
        <position position="86"/>
    </location>
    <ligand>
        <name>[4Fe-4S] cluster</name>
        <dbReference type="ChEBI" id="CHEBI:49883"/>
    </ligand>
</feature>
<keyword evidence="3 11" id="KW-0004">4Fe-4S</keyword>
<evidence type="ECO:0000256" key="1">
    <source>
        <dbReference type="ARBA" id="ARBA00004496"/>
    </source>
</evidence>
<keyword evidence="4 11" id="KW-0479">Metal-binding</keyword>
<dbReference type="GO" id="GO:0047134">
    <property type="term" value="F:protein-disulfide reductase [NAD(P)H] activity"/>
    <property type="evidence" value="ECO:0007669"/>
    <property type="project" value="TreeGrafter"/>
</dbReference>
<protein>
    <recommendedName>
        <fullName evidence="11">Transcriptional regulator WhiB</fullName>
    </recommendedName>
</protein>
<dbReference type="AlphaFoldDB" id="C7M2P1"/>
<dbReference type="GO" id="GO:0005737">
    <property type="term" value="C:cytoplasm"/>
    <property type="evidence" value="ECO:0007669"/>
    <property type="project" value="UniProtKB-SubCell"/>
</dbReference>
<organism evidence="14 15">
    <name type="scientific">Acidimicrobium ferrooxidans (strain DSM 10331 / JCM 15462 / NBRC 103882 / ICP)</name>
    <dbReference type="NCBI Taxonomy" id="525909"/>
    <lineage>
        <taxon>Bacteria</taxon>
        <taxon>Bacillati</taxon>
        <taxon>Actinomycetota</taxon>
        <taxon>Acidimicrobiia</taxon>
        <taxon>Acidimicrobiales</taxon>
        <taxon>Acidimicrobiaceae</taxon>
        <taxon>Acidimicrobium</taxon>
    </lineage>
</organism>
<dbReference type="GO" id="GO:0046872">
    <property type="term" value="F:metal ion binding"/>
    <property type="evidence" value="ECO:0007669"/>
    <property type="project" value="UniProtKB-KW"/>
</dbReference>
<comment type="function">
    <text evidence="11">Acts as a transcriptional regulator. Probably redox-responsive. The apo- but not holo-form probably binds DNA.</text>
</comment>
<gene>
    <name evidence="11" type="primary">whiB</name>
    <name evidence="14" type="ordered locus">Afer_0317</name>
</gene>
<keyword evidence="11" id="KW-0963">Cytoplasm</keyword>
<evidence type="ECO:0000256" key="11">
    <source>
        <dbReference type="HAMAP-Rule" id="MF_01479"/>
    </source>
</evidence>
<keyword evidence="5 11" id="KW-0408">Iron</keyword>
<dbReference type="PANTHER" id="PTHR38839:SF4">
    <property type="entry name" value="TRANSCRIPTIONAL REGULATOR WHIB"/>
    <property type="match status" value="1"/>
</dbReference>
<evidence type="ECO:0000256" key="12">
    <source>
        <dbReference type="SAM" id="MobiDB-lite"/>
    </source>
</evidence>
<dbReference type="KEGG" id="afo:Afer_0317"/>
<evidence type="ECO:0000256" key="4">
    <source>
        <dbReference type="ARBA" id="ARBA00022723"/>
    </source>
</evidence>
<evidence type="ECO:0000259" key="13">
    <source>
        <dbReference type="PROSITE" id="PS51674"/>
    </source>
</evidence>
<dbReference type="GO" id="GO:0045454">
    <property type="term" value="P:cell redox homeostasis"/>
    <property type="evidence" value="ECO:0007669"/>
    <property type="project" value="TreeGrafter"/>
</dbReference>
<dbReference type="HAMAP" id="MF_01479">
    <property type="entry name" value="WhiB"/>
    <property type="match status" value="1"/>
</dbReference>
<sequence>MGASHTAVGASDQSSAGDARRGPLRAWDGQGTAPCLRTLRFDADDAGLRSRALSGEWQREARCRGVDPRTFFPERGGSATSARRICAGCGVRLECLEFALVTDERFGIWGGLSELERRSLRARRFVV</sequence>
<comment type="cofactor">
    <cofactor evidence="11">
        <name>[4Fe-4S] cluster</name>
        <dbReference type="ChEBI" id="CHEBI:49883"/>
    </cofactor>
    <text evidence="11">Binds 1 [4Fe-4S] cluster per subunit. Following nitrosylation of the [4Fe-4S] cluster binds 1 [4Fe-8(NO)] cluster per subunit.</text>
</comment>
<evidence type="ECO:0000256" key="6">
    <source>
        <dbReference type="ARBA" id="ARBA00023014"/>
    </source>
</evidence>
<feature type="binding site" evidence="11">
    <location>
        <position position="95"/>
    </location>
    <ligand>
        <name>[4Fe-4S] cluster</name>
        <dbReference type="ChEBI" id="CHEBI:49883"/>
    </ligand>
</feature>
<evidence type="ECO:0000313" key="14">
    <source>
        <dbReference type="EMBL" id="ACU53285.1"/>
    </source>
</evidence>
<evidence type="ECO:0000256" key="7">
    <source>
        <dbReference type="ARBA" id="ARBA00023015"/>
    </source>
</evidence>
<evidence type="ECO:0000256" key="3">
    <source>
        <dbReference type="ARBA" id="ARBA00022485"/>
    </source>
</evidence>
<feature type="binding site" evidence="11">
    <location>
        <position position="89"/>
    </location>
    <ligand>
        <name>[4Fe-4S] cluster</name>
        <dbReference type="ChEBI" id="CHEBI:49883"/>
    </ligand>
</feature>
<keyword evidence="6 11" id="KW-0411">Iron-sulfur</keyword>
<dbReference type="InterPro" id="IPR003482">
    <property type="entry name" value="Whib"/>
</dbReference>
<evidence type="ECO:0000313" key="15">
    <source>
        <dbReference type="Proteomes" id="UP000000771"/>
    </source>
</evidence>
<keyword evidence="15" id="KW-1185">Reference proteome</keyword>
<reference evidence="14 15" key="1">
    <citation type="journal article" date="2009" name="Stand. Genomic Sci.">
        <title>Complete genome sequence of Acidimicrobium ferrooxidans type strain (ICP).</title>
        <authorList>
            <person name="Clum A."/>
            <person name="Nolan M."/>
            <person name="Lang E."/>
            <person name="Glavina Del Rio T."/>
            <person name="Tice H."/>
            <person name="Copeland A."/>
            <person name="Cheng J.F."/>
            <person name="Lucas S."/>
            <person name="Chen F."/>
            <person name="Bruce D."/>
            <person name="Goodwin L."/>
            <person name="Pitluck S."/>
            <person name="Ivanova N."/>
            <person name="Mavrommatis K."/>
            <person name="Mikhailova N."/>
            <person name="Pati A."/>
            <person name="Chen A."/>
            <person name="Palaniappan K."/>
            <person name="Goker M."/>
            <person name="Spring S."/>
            <person name="Land M."/>
            <person name="Hauser L."/>
            <person name="Chang Y.J."/>
            <person name="Jeffries C.C."/>
            <person name="Chain P."/>
            <person name="Bristow J."/>
            <person name="Eisen J.A."/>
            <person name="Markowitz V."/>
            <person name="Hugenholtz P."/>
            <person name="Kyrpides N.C."/>
            <person name="Klenk H.P."/>
            <person name="Lapidus A."/>
        </authorList>
    </citation>
    <scope>NUCLEOTIDE SEQUENCE [LARGE SCALE GENOMIC DNA]</scope>
    <source>
        <strain evidence="15">DSM 10331 / JCM 15462 / NBRC 103882 / ICP</strain>
    </source>
</reference>
<evidence type="ECO:0000256" key="9">
    <source>
        <dbReference type="ARBA" id="ARBA00023157"/>
    </source>
</evidence>